<name>A0A2H0UNV0_9BACT</name>
<comment type="caution">
    <text evidence="11">The sequence shown here is derived from an EMBL/GenBank/DDBJ whole genome shotgun (WGS) entry which is preliminary data.</text>
</comment>
<keyword evidence="4" id="KW-0547">Nucleotide-binding</keyword>
<evidence type="ECO:0000259" key="10">
    <source>
        <dbReference type="PROSITE" id="PS50862"/>
    </source>
</evidence>
<gene>
    <name evidence="11" type="ORF">COU11_01080</name>
</gene>
<dbReference type="Gene3D" id="3.40.50.800">
    <property type="entry name" value="Anticodon-binding domain"/>
    <property type="match status" value="1"/>
</dbReference>
<dbReference type="GO" id="GO:0004827">
    <property type="term" value="F:proline-tRNA ligase activity"/>
    <property type="evidence" value="ECO:0007669"/>
    <property type="project" value="UniProtKB-EC"/>
</dbReference>
<evidence type="ECO:0000256" key="8">
    <source>
        <dbReference type="ARBA" id="ARBA00029731"/>
    </source>
</evidence>
<feature type="domain" description="Aminoacyl-transfer RNA synthetases class-II family profile" evidence="10">
    <location>
        <begin position="38"/>
        <end position="325"/>
    </location>
</feature>
<keyword evidence="5" id="KW-0067">ATP-binding</keyword>
<dbReference type="InterPro" id="IPR002314">
    <property type="entry name" value="aa-tRNA-synt_IIb"/>
</dbReference>
<organism evidence="11 12">
    <name type="scientific">Candidatus Harrisonbacteria bacterium CG10_big_fil_rev_8_21_14_0_10_49_15</name>
    <dbReference type="NCBI Taxonomy" id="1974587"/>
    <lineage>
        <taxon>Bacteria</taxon>
        <taxon>Candidatus Harrisoniibacteriota</taxon>
    </lineage>
</organism>
<evidence type="ECO:0000256" key="2">
    <source>
        <dbReference type="ARBA" id="ARBA00019110"/>
    </source>
</evidence>
<dbReference type="InterPro" id="IPR036621">
    <property type="entry name" value="Anticodon-bd_dom_sf"/>
</dbReference>
<dbReference type="EC" id="6.1.1.15" evidence="1"/>
<evidence type="ECO:0000256" key="7">
    <source>
        <dbReference type="ARBA" id="ARBA00023146"/>
    </source>
</evidence>
<evidence type="ECO:0000256" key="9">
    <source>
        <dbReference type="ARBA" id="ARBA00047671"/>
    </source>
</evidence>
<dbReference type="PANTHER" id="PTHR42753:SF2">
    <property type="entry name" value="PROLINE--TRNA LIGASE"/>
    <property type="match status" value="1"/>
</dbReference>
<proteinExistence type="predicted"/>
<dbReference type="InterPro" id="IPR045864">
    <property type="entry name" value="aa-tRNA-synth_II/BPL/LPL"/>
</dbReference>
<evidence type="ECO:0000256" key="6">
    <source>
        <dbReference type="ARBA" id="ARBA00022917"/>
    </source>
</evidence>
<dbReference type="Pfam" id="PF00587">
    <property type="entry name" value="tRNA-synt_2b"/>
    <property type="match status" value="1"/>
</dbReference>
<dbReference type="Gene3D" id="3.30.930.10">
    <property type="entry name" value="Bira Bifunctional Protein, Domain 2"/>
    <property type="match status" value="1"/>
</dbReference>
<dbReference type="InterPro" id="IPR002316">
    <property type="entry name" value="Pro-tRNA-ligase_IIa"/>
</dbReference>
<evidence type="ECO:0000256" key="5">
    <source>
        <dbReference type="ARBA" id="ARBA00022840"/>
    </source>
</evidence>
<evidence type="ECO:0000256" key="3">
    <source>
        <dbReference type="ARBA" id="ARBA00022598"/>
    </source>
</evidence>
<dbReference type="GO" id="GO:0006433">
    <property type="term" value="P:prolyl-tRNA aminoacylation"/>
    <property type="evidence" value="ECO:0007669"/>
    <property type="project" value="InterPro"/>
</dbReference>
<dbReference type="SUPFAM" id="SSF52954">
    <property type="entry name" value="Class II aaRS ABD-related"/>
    <property type="match status" value="1"/>
</dbReference>
<dbReference type="GO" id="GO:0005829">
    <property type="term" value="C:cytosol"/>
    <property type="evidence" value="ECO:0007669"/>
    <property type="project" value="TreeGrafter"/>
</dbReference>
<dbReference type="InterPro" id="IPR006195">
    <property type="entry name" value="aa-tRNA-synth_II"/>
</dbReference>
<comment type="catalytic activity">
    <reaction evidence="9">
        <text>tRNA(Pro) + L-proline + ATP = L-prolyl-tRNA(Pro) + AMP + diphosphate</text>
        <dbReference type="Rhea" id="RHEA:14305"/>
        <dbReference type="Rhea" id="RHEA-COMP:9700"/>
        <dbReference type="Rhea" id="RHEA-COMP:9702"/>
        <dbReference type="ChEBI" id="CHEBI:30616"/>
        <dbReference type="ChEBI" id="CHEBI:33019"/>
        <dbReference type="ChEBI" id="CHEBI:60039"/>
        <dbReference type="ChEBI" id="CHEBI:78442"/>
        <dbReference type="ChEBI" id="CHEBI:78532"/>
        <dbReference type="ChEBI" id="CHEBI:456215"/>
        <dbReference type="EC" id="6.1.1.15"/>
    </reaction>
</comment>
<dbReference type="AlphaFoldDB" id="A0A2H0UNV0"/>
<dbReference type="InterPro" id="IPR004154">
    <property type="entry name" value="Anticodon-bd"/>
</dbReference>
<evidence type="ECO:0000256" key="1">
    <source>
        <dbReference type="ARBA" id="ARBA00012831"/>
    </source>
</evidence>
<dbReference type="PANTHER" id="PTHR42753">
    <property type="entry name" value="MITOCHONDRIAL RIBOSOME PROTEIN L39/PROLYL-TRNA LIGASE FAMILY MEMBER"/>
    <property type="match status" value="1"/>
</dbReference>
<keyword evidence="7 11" id="KW-0030">Aminoacyl-tRNA synthetase</keyword>
<dbReference type="SUPFAM" id="SSF55681">
    <property type="entry name" value="Class II aaRS and biotin synthetases"/>
    <property type="match status" value="1"/>
</dbReference>
<dbReference type="InterPro" id="IPR044140">
    <property type="entry name" value="ProRS_anticodon_short"/>
</dbReference>
<keyword evidence="3" id="KW-0436">Ligase</keyword>
<dbReference type="GO" id="GO:0005524">
    <property type="term" value="F:ATP binding"/>
    <property type="evidence" value="ECO:0007669"/>
    <property type="project" value="UniProtKB-KW"/>
</dbReference>
<evidence type="ECO:0000256" key="4">
    <source>
        <dbReference type="ARBA" id="ARBA00022741"/>
    </source>
</evidence>
<dbReference type="PROSITE" id="PS50862">
    <property type="entry name" value="AA_TRNA_LIGASE_II"/>
    <property type="match status" value="1"/>
</dbReference>
<accession>A0A2H0UNV0</accession>
<keyword evidence="6" id="KW-0648">Protein biosynthesis</keyword>
<sequence length="418" mass="46736">MRQSQLFTKTRKEAPKDEVAKNAQLLIRAGYIHKEMAGVYAYLPLGLRTLNKIVGIIREEMNAIGGQEIFMSSLQRKELWEVTDRWDDAKVDNWFKTNLNATAEADGKRGKELGLGFTHEEPITNMLEQFVSSYKDLPFSVYQFQTKFRNELRAKSGIMRAREFLMKDLYSFSKDDASHEDFYEKAKQAYIKIFERVGLGEQTYVTYASGGSFSEFSHEFQTITDAGEDTIYLCPDCRLAINKEIIEKQSVCVGCGGKELDEHTAVEVGNIFSLGTRFSEALNLMYVDEHNKKKPAVMGSYGIGPGRVMGTIVEVLADEKGLVWPKSIAPFAVHLVSLGNVGETASQLYQSLLDGNVEVLFDDRDASAGVKLADSELLGMPTRVVISPKTLERQSVEVTDRATGETELVPLTGLMARL</sequence>
<dbReference type="Pfam" id="PF03129">
    <property type="entry name" value="HGTP_anticodon"/>
    <property type="match status" value="1"/>
</dbReference>
<evidence type="ECO:0000313" key="11">
    <source>
        <dbReference type="EMBL" id="PIR87326.1"/>
    </source>
</evidence>
<dbReference type="InterPro" id="IPR050062">
    <property type="entry name" value="Pro-tRNA_synthetase"/>
</dbReference>
<dbReference type="EMBL" id="PFBD01000008">
    <property type="protein sequence ID" value="PIR87326.1"/>
    <property type="molecule type" value="Genomic_DNA"/>
</dbReference>
<dbReference type="Proteomes" id="UP000229526">
    <property type="component" value="Unassembled WGS sequence"/>
</dbReference>
<dbReference type="PRINTS" id="PR01046">
    <property type="entry name" value="TRNASYNTHPRO"/>
</dbReference>
<dbReference type="CDD" id="cd00861">
    <property type="entry name" value="ProRS_anticodon_short"/>
    <property type="match status" value="1"/>
</dbReference>
<reference evidence="12" key="1">
    <citation type="submission" date="2017-09" db="EMBL/GenBank/DDBJ databases">
        <title>Depth-based differentiation of microbial function through sediment-hosted aquifers and enrichment of novel symbionts in the deep terrestrial subsurface.</title>
        <authorList>
            <person name="Probst A.J."/>
            <person name="Ladd B."/>
            <person name="Jarett J.K."/>
            <person name="Geller-Mcgrath D.E."/>
            <person name="Sieber C.M.K."/>
            <person name="Emerson J.B."/>
            <person name="Anantharaman K."/>
            <person name="Thomas B.C."/>
            <person name="Malmstrom R."/>
            <person name="Stieglmeier M."/>
            <person name="Klingl A."/>
            <person name="Woyke T."/>
            <person name="Ryan C.M."/>
            <person name="Banfield J.F."/>
        </authorList>
    </citation>
    <scope>NUCLEOTIDE SEQUENCE [LARGE SCALE GENOMIC DNA]</scope>
</reference>
<evidence type="ECO:0000313" key="12">
    <source>
        <dbReference type="Proteomes" id="UP000229526"/>
    </source>
</evidence>
<protein>
    <recommendedName>
        <fullName evidence="2">Proline--tRNA ligase</fullName>
        <ecNumber evidence="1">6.1.1.15</ecNumber>
    </recommendedName>
    <alternativeName>
        <fullName evidence="8">Prolyl-tRNA synthetase</fullName>
    </alternativeName>
</protein>